<dbReference type="PANTHER" id="PTHR21666:SF285">
    <property type="entry name" value="M23 FAMILY METALLOPEPTIDASE"/>
    <property type="match status" value="1"/>
</dbReference>
<feature type="chain" id="PRO_5046794233" evidence="1">
    <location>
        <begin position="18"/>
        <end position="561"/>
    </location>
</feature>
<dbReference type="RefSeq" id="WP_388017033.1">
    <property type="nucleotide sequence ID" value="NZ_JBHUDT010000002.1"/>
</dbReference>
<dbReference type="SUPFAM" id="SSF51261">
    <property type="entry name" value="Duplicated hybrid motif"/>
    <property type="match status" value="1"/>
</dbReference>
<name>A0ABW5JUF1_9FLAO</name>
<dbReference type="EMBL" id="JBHULK010000002">
    <property type="protein sequence ID" value="MFD2535138.1"/>
    <property type="molecule type" value="Genomic_DNA"/>
</dbReference>
<proteinExistence type="predicted"/>
<protein>
    <submittedName>
        <fullName evidence="3">M23 family metallopeptidase</fullName>
        <ecNumber evidence="3">3.4.24.-</ecNumber>
    </submittedName>
</protein>
<sequence>MRLILIPFILLATVTRAQNNYPQDYFAPPLDITLILSGTFAELRSNHFHSGLDIKTQQRVGLNVYASAAGFVSRIKVSHFGYGKALYITHPNGYTTVYAHLNKFSPAIEAYVKKHQYNKESFQIELFPSADELKIEKGQIVALSGNTGGSSGPHLHFEIRDKSERPINPLLFGIDIKDSVNPIISSVYAYPMDENSFINQLNTKKKLRLIPLKNGDYTVENIEAYGNIGFGVETIDRQNLAANKNGVYNIQTFVNGNKNFELDFRRFAFSETKHINKLIDYGYYKTQKKRIQKLFKKNNPLSIYKDVLNNGILTIQDSTYSVYKIKVADFKNNTTWATVTIKGNKTNVKETPPKKTTPYFINANETTNLKKGKVSVDFYKDTFYEDFYLDFDVKNDTLLLHKDIVPTKKSFKITYDISAYSNKDKSKLYIAKLLGYKKFPAYSSTKRQGNTLTTYSKTLGEFALATDTIKPTIAPLNFKKGQWLSNFRYLKIKIDDKFSGISNYRATVNGTWILMEYDYKTKTLTHDFNDGMISETKNNLKLIVTDNVGNNSTFETVFYRK</sequence>
<accession>A0ABW5JUF1</accession>
<organism evidence="3 4">
    <name type="scientific">Gelatiniphilus marinus</name>
    <dbReference type="NCBI Taxonomy" id="1759464"/>
    <lineage>
        <taxon>Bacteria</taxon>
        <taxon>Pseudomonadati</taxon>
        <taxon>Bacteroidota</taxon>
        <taxon>Flavobacteriia</taxon>
        <taxon>Flavobacteriales</taxon>
        <taxon>Flavobacteriaceae</taxon>
        <taxon>Gelatiniphilus</taxon>
    </lineage>
</organism>
<comment type="caution">
    <text evidence="3">The sequence shown here is derived from an EMBL/GenBank/DDBJ whole genome shotgun (WGS) entry which is preliminary data.</text>
</comment>
<dbReference type="InterPro" id="IPR016047">
    <property type="entry name" value="M23ase_b-sheet_dom"/>
</dbReference>
<dbReference type="Proteomes" id="UP001597441">
    <property type="component" value="Unassembled WGS sequence"/>
</dbReference>
<reference evidence="4" key="1">
    <citation type="journal article" date="2019" name="Int. J. Syst. Evol. Microbiol.">
        <title>The Global Catalogue of Microorganisms (GCM) 10K type strain sequencing project: providing services to taxonomists for standard genome sequencing and annotation.</title>
        <authorList>
            <consortium name="The Broad Institute Genomics Platform"/>
            <consortium name="The Broad Institute Genome Sequencing Center for Infectious Disease"/>
            <person name="Wu L."/>
            <person name="Ma J."/>
        </authorList>
    </citation>
    <scope>NUCLEOTIDE SEQUENCE [LARGE SCALE GENOMIC DNA]</scope>
    <source>
        <strain evidence="4">KCTC 42903</strain>
    </source>
</reference>
<dbReference type="GO" id="GO:0016787">
    <property type="term" value="F:hydrolase activity"/>
    <property type="evidence" value="ECO:0007669"/>
    <property type="project" value="UniProtKB-KW"/>
</dbReference>
<dbReference type="CDD" id="cd12797">
    <property type="entry name" value="M23_peptidase"/>
    <property type="match status" value="1"/>
</dbReference>
<evidence type="ECO:0000313" key="4">
    <source>
        <dbReference type="Proteomes" id="UP001597441"/>
    </source>
</evidence>
<keyword evidence="3" id="KW-0378">Hydrolase</keyword>
<dbReference type="InterPro" id="IPR011055">
    <property type="entry name" value="Dup_hybrid_motif"/>
</dbReference>
<evidence type="ECO:0000259" key="2">
    <source>
        <dbReference type="Pfam" id="PF01551"/>
    </source>
</evidence>
<evidence type="ECO:0000256" key="1">
    <source>
        <dbReference type="SAM" id="SignalP"/>
    </source>
</evidence>
<keyword evidence="4" id="KW-1185">Reference proteome</keyword>
<feature type="domain" description="M23ase beta-sheet core" evidence="2">
    <location>
        <begin position="134"/>
        <end position="169"/>
    </location>
</feature>
<dbReference type="PANTHER" id="PTHR21666">
    <property type="entry name" value="PEPTIDASE-RELATED"/>
    <property type="match status" value="1"/>
</dbReference>
<dbReference type="Pfam" id="PF01551">
    <property type="entry name" value="Peptidase_M23"/>
    <property type="match status" value="2"/>
</dbReference>
<evidence type="ECO:0000313" key="3">
    <source>
        <dbReference type="EMBL" id="MFD2535138.1"/>
    </source>
</evidence>
<dbReference type="EC" id="3.4.24.-" evidence="3"/>
<keyword evidence="1" id="KW-0732">Signal</keyword>
<dbReference type="InterPro" id="IPR050570">
    <property type="entry name" value="Cell_wall_metabolism_enzyme"/>
</dbReference>
<feature type="domain" description="M23ase beta-sheet core" evidence="2">
    <location>
        <begin position="48"/>
        <end position="116"/>
    </location>
</feature>
<dbReference type="Gene3D" id="2.70.70.10">
    <property type="entry name" value="Glucose Permease (Domain IIA)"/>
    <property type="match status" value="1"/>
</dbReference>
<feature type="signal peptide" evidence="1">
    <location>
        <begin position="1"/>
        <end position="17"/>
    </location>
</feature>
<gene>
    <name evidence="3" type="ORF">ACFSQS_08485</name>
</gene>